<dbReference type="HAMAP" id="MF_00186">
    <property type="entry name" value="Glycerol_kin"/>
    <property type="match status" value="1"/>
</dbReference>
<keyword evidence="13" id="KW-1185">Reference proteome</keyword>
<dbReference type="PANTHER" id="PTHR10196:SF69">
    <property type="entry name" value="GLYCEROL KINASE"/>
    <property type="match status" value="1"/>
</dbReference>
<dbReference type="PROSITE" id="PS00445">
    <property type="entry name" value="FGGY_KINASES_2"/>
    <property type="match status" value="1"/>
</dbReference>
<feature type="binding site" evidence="7">
    <location>
        <position position="264"/>
    </location>
    <ligand>
        <name>ADP</name>
        <dbReference type="ChEBI" id="CHEBI:456216"/>
    </ligand>
</feature>
<feature type="domain" description="Carbohydrate kinase FGGY N-terminal" evidence="10">
    <location>
        <begin position="3"/>
        <end position="249"/>
    </location>
</feature>
<comment type="catalytic activity">
    <reaction evidence="7">
        <text>glycerol + ATP = sn-glycerol 3-phosphate + ADP + H(+)</text>
        <dbReference type="Rhea" id="RHEA:21644"/>
        <dbReference type="ChEBI" id="CHEBI:15378"/>
        <dbReference type="ChEBI" id="CHEBI:17754"/>
        <dbReference type="ChEBI" id="CHEBI:30616"/>
        <dbReference type="ChEBI" id="CHEBI:57597"/>
        <dbReference type="ChEBI" id="CHEBI:456216"/>
        <dbReference type="EC" id="2.7.1.30"/>
    </reaction>
</comment>
<comment type="pathway">
    <text evidence="7">Polyol metabolism; glycerol degradation via glycerol kinase pathway; sn-glycerol 3-phosphate from glycerol: step 1/1.</text>
</comment>
<evidence type="ECO:0000256" key="3">
    <source>
        <dbReference type="ARBA" id="ARBA00022741"/>
    </source>
</evidence>
<dbReference type="InterPro" id="IPR018483">
    <property type="entry name" value="Carb_kinase_FGGY_CS"/>
</dbReference>
<dbReference type="GO" id="GO:0004370">
    <property type="term" value="F:glycerol kinase activity"/>
    <property type="evidence" value="ECO:0007669"/>
    <property type="project" value="UniProtKB-EC"/>
</dbReference>
<feature type="domain" description="Carbohydrate kinase FGGY C-terminal" evidence="11">
    <location>
        <begin position="259"/>
        <end position="479"/>
    </location>
</feature>
<keyword evidence="5 7" id="KW-0319">Glycerol metabolism</keyword>
<feature type="binding site" evidence="7">
    <location>
        <position position="11"/>
    </location>
    <ligand>
        <name>ATP</name>
        <dbReference type="ChEBI" id="CHEBI:30616"/>
    </ligand>
</feature>
<dbReference type="PROSITE" id="PS00933">
    <property type="entry name" value="FGGY_KINASES_1"/>
    <property type="match status" value="1"/>
</dbReference>
<dbReference type="PIRSF" id="PIRSF000538">
    <property type="entry name" value="GlpK"/>
    <property type="match status" value="1"/>
</dbReference>
<feature type="binding site" evidence="7">
    <location>
        <position position="440"/>
    </location>
    <ligand>
        <name>ATP</name>
        <dbReference type="ChEBI" id="CHEBI:30616"/>
    </ligand>
</feature>
<dbReference type="InterPro" id="IPR018484">
    <property type="entry name" value="FGGY_N"/>
</dbReference>
<feature type="binding site" evidence="7">
    <location>
        <position position="81"/>
    </location>
    <ligand>
        <name>glycerol</name>
        <dbReference type="ChEBI" id="CHEBI:17754"/>
    </ligand>
</feature>
<evidence type="ECO:0000313" key="12">
    <source>
        <dbReference type="EMBL" id="MEK8030579.1"/>
    </source>
</evidence>
<dbReference type="Pfam" id="PF02782">
    <property type="entry name" value="FGGY_C"/>
    <property type="match status" value="1"/>
</dbReference>
<dbReference type="EC" id="2.7.1.30" evidence="7"/>
<feature type="region of interest" description="Disordered" evidence="9">
    <location>
        <begin position="398"/>
        <end position="419"/>
    </location>
</feature>
<feature type="binding site" evidence="7">
    <location>
        <position position="15"/>
    </location>
    <ligand>
        <name>ADP</name>
        <dbReference type="ChEBI" id="CHEBI:456216"/>
    </ligand>
</feature>
<evidence type="ECO:0000313" key="13">
    <source>
        <dbReference type="Proteomes" id="UP001371218"/>
    </source>
</evidence>
<feature type="binding site" evidence="7">
    <location>
        <position position="133"/>
    </location>
    <ligand>
        <name>glycerol</name>
        <dbReference type="ChEBI" id="CHEBI:17754"/>
    </ligand>
</feature>
<evidence type="ECO:0000256" key="9">
    <source>
        <dbReference type="SAM" id="MobiDB-lite"/>
    </source>
</evidence>
<sequence length="525" mass="56044">MTYILALDQGTSSSRSIVFDERGRIVAMAQQEFRQIYPQPGWVEHDPEEIWSTQLATARQALAKAGITARDVKAIGITNQRETTVVWNRRTGQPVHNAIVWQDRRAEPLCAQLREHGLEPQVRETTGLIIDAYFSGTKIRWILDHAPGAHIAAAQGELAFGTVDSWLLWKLTGGRVHATDVSNASRTMLFDVRHNRWDTGLLGALHVPESLLPHVYPSSHVFGESDADVLGAPIPIAGVAGDQQSALFGQACFKAGLAKNTYGTGCFMLMHAGGHFQTSANGLITTSAAQPTTTPEFALEGSVFIAGAVVQWLRDGLHAIKSSSEVQALAESVPDSGGVMFVPAFTGLGAPYWQPDARGTIVGLTRGSNAAHIARAALESIAYQSAALLQAMGRDLSAPRPAGTTGGAPGGAGAALEPPSARPGATIVLGGVTELRVDGGACVNNLLMQFQADLLGIPVVRPQVIETTALGAAYLAGLATGVWKNLDELSAQWQVERRFEPTLPRDRAEELMARWERAVRQAVAP</sequence>
<feature type="binding site" evidence="7">
    <location>
        <position position="242"/>
    </location>
    <ligand>
        <name>glycerol</name>
        <dbReference type="ChEBI" id="CHEBI:17754"/>
    </ligand>
</feature>
<dbReference type="PANTHER" id="PTHR10196">
    <property type="entry name" value="SUGAR KINASE"/>
    <property type="match status" value="1"/>
</dbReference>
<feature type="binding site" evidence="7">
    <location>
        <position position="12"/>
    </location>
    <ligand>
        <name>ATP</name>
        <dbReference type="ChEBI" id="CHEBI:30616"/>
    </ligand>
</feature>
<comment type="similarity">
    <text evidence="1 7 8">Belongs to the FGGY kinase family.</text>
</comment>
<feature type="binding site" evidence="7">
    <location>
        <position position="81"/>
    </location>
    <ligand>
        <name>sn-glycerol 3-phosphate</name>
        <dbReference type="ChEBI" id="CHEBI:57597"/>
    </ligand>
</feature>
<evidence type="ECO:0000256" key="2">
    <source>
        <dbReference type="ARBA" id="ARBA00022679"/>
    </source>
</evidence>
<feature type="binding site" evidence="7">
    <location>
        <position position="307"/>
    </location>
    <ligand>
        <name>ATP</name>
        <dbReference type="ChEBI" id="CHEBI:30616"/>
    </ligand>
</feature>
<evidence type="ECO:0000259" key="10">
    <source>
        <dbReference type="Pfam" id="PF00370"/>
    </source>
</evidence>
<evidence type="ECO:0000256" key="4">
    <source>
        <dbReference type="ARBA" id="ARBA00022777"/>
    </source>
</evidence>
<dbReference type="InterPro" id="IPR005999">
    <property type="entry name" value="Glycerol_kin"/>
</dbReference>
<dbReference type="InterPro" id="IPR000577">
    <property type="entry name" value="Carb_kinase_FGGY"/>
</dbReference>
<dbReference type="Pfam" id="PF00370">
    <property type="entry name" value="FGGY_N"/>
    <property type="match status" value="1"/>
</dbReference>
<feature type="binding site" evidence="7">
    <location>
        <position position="243"/>
    </location>
    <ligand>
        <name>glycerol</name>
        <dbReference type="ChEBI" id="CHEBI:17754"/>
    </ligand>
</feature>
<keyword evidence="2 7" id="KW-0808">Transferase</keyword>
<feature type="binding site" evidence="7">
    <location>
        <position position="11"/>
    </location>
    <ligand>
        <name>ADP</name>
        <dbReference type="ChEBI" id="CHEBI:456216"/>
    </ligand>
</feature>
<dbReference type="CDD" id="cd07786">
    <property type="entry name" value="FGGY_EcGK_like"/>
    <property type="match status" value="1"/>
</dbReference>
<dbReference type="NCBIfam" id="TIGR01311">
    <property type="entry name" value="glycerol_kin"/>
    <property type="match status" value="1"/>
</dbReference>
<evidence type="ECO:0000256" key="8">
    <source>
        <dbReference type="RuleBase" id="RU003733"/>
    </source>
</evidence>
<accession>A0ABU9BKT8</accession>
<dbReference type="InterPro" id="IPR043129">
    <property type="entry name" value="ATPase_NBD"/>
</dbReference>
<gene>
    <name evidence="7 12" type="primary">glpK</name>
    <name evidence="12" type="ORF">AACH06_07045</name>
</gene>
<organism evidence="12 13">
    <name type="scientific">Ideonella lacteola</name>
    <dbReference type="NCBI Taxonomy" id="2984193"/>
    <lineage>
        <taxon>Bacteria</taxon>
        <taxon>Pseudomonadati</taxon>
        <taxon>Pseudomonadota</taxon>
        <taxon>Betaproteobacteria</taxon>
        <taxon>Burkholderiales</taxon>
        <taxon>Sphaerotilaceae</taxon>
        <taxon>Ideonella</taxon>
    </lineage>
</organism>
<evidence type="ECO:0000256" key="7">
    <source>
        <dbReference type="HAMAP-Rule" id="MF_00186"/>
    </source>
</evidence>
<protein>
    <recommendedName>
        <fullName evidence="7">Glycerol kinase</fullName>
        <ecNumber evidence="7">2.7.1.30</ecNumber>
    </recommendedName>
    <alternativeName>
        <fullName evidence="7">ATP:glycerol 3-phosphotransferase</fullName>
    </alternativeName>
    <alternativeName>
        <fullName evidence="7">Glycerokinase</fullName>
        <shortName evidence="7">GK</shortName>
    </alternativeName>
</protein>
<feature type="compositionally biased region" description="Gly residues" evidence="9">
    <location>
        <begin position="404"/>
        <end position="413"/>
    </location>
</feature>
<evidence type="ECO:0000256" key="1">
    <source>
        <dbReference type="ARBA" id="ARBA00009156"/>
    </source>
</evidence>
<feature type="binding site" evidence="7">
    <location>
        <position position="133"/>
    </location>
    <ligand>
        <name>sn-glycerol 3-phosphate</name>
        <dbReference type="ChEBI" id="CHEBI:57597"/>
    </ligand>
</feature>
<feature type="binding site" evidence="7">
    <location>
        <position position="82"/>
    </location>
    <ligand>
        <name>sn-glycerol 3-phosphate</name>
        <dbReference type="ChEBI" id="CHEBI:57597"/>
    </ligand>
</feature>
<feature type="binding site" evidence="7">
    <location>
        <position position="13"/>
    </location>
    <ligand>
        <name>ATP</name>
        <dbReference type="ChEBI" id="CHEBI:30616"/>
    </ligand>
</feature>
<feature type="binding site" evidence="7">
    <location>
        <position position="11"/>
    </location>
    <ligand>
        <name>sn-glycerol 3-phosphate</name>
        <dbReference type="ChEBI" id="CHEBI:57597"/>
    </ligand>
</feature>
<dbReference type="EMBL" id="JBBUTG010000003">
    <property type="protein sequence ID" value="MEK8030579.1"/>
    <property type="molecule type" value="Genomic_DNA"/>
</dbReference>
<dbReference type="SUPFAM" id="SSF53067">
    <property type="entry name" value="Actin-like ATPase domain"/>
    <property type="match status" value="2"/>
</dbReference>
<evidence type="ECO:0000259" key="11">
    <source>
        <dbReference type="Pfam" id="PF02782"/>
    </source>
</evidence>
<feature type="binding site" evidence="7">
    <location>
        <position position="242"/>
    </location>
    <ligand>
        <name>sn-glycerol 3-phosphate</name>
        <dbReference type="ChEBI" id="CHEBI:57597"/>
    </ligand>
</feature>
<evidence type="ECO:0000256" key="5">
    <source>
        <dbReference type="ARBA" id="ARBA00022798"/>
    </source>
</evidence>
<dbReference type="RefSeq" id="WP_341424941.1">
    <property type="nucleotide sequence ID" value="NZ_JBBUTG010000003.1"/>
</dbReference>
<dbReference type="NCBIfam" id="NF000756">
    <property type="entry name" value="PRK00047.1"/>
    <property type="match status" value="1"/>
</dbReference>
<dbReference type="Proteomes" id="UP001371218">
    <property type="component" value="Unassembled WGS sequence"/>
</dbReference>
<feature type="binding site" evidence="7">
    <location>
        <position position="440"/>
    </location>
    <ligand>
        <name>ADP</name>
        <dbReference type="ChEBI" id="CHEBI:456216"/>
    </ligand>
</feature>
<reference evidence="12 13" key="1">
    <citation type="submission" date="2024-04" db="EMBL/GenBank/DDBJ databases">
        <title>Novel species of the genus Ideonella isolated from streams.</title>
        <authorList>
            <person name="Lu H."/>
        </authorList>
    </citation>
    <scope>NUCLEOTIDE SEQUENCE [LARGE SCALE GENOMIC DNA]</scope>
    <source>
        <strain evidence="12 13">DXS29W</strain>
    </source>
</reference>
<dbReference type="Gene3D" id="3.30.420.40">
    <property type="match status" value="2"/>
</dbReference>
<keyword evidence="3 7" id="KW-0547">Nucleotide-binding</keyword>
<evidence type="ECO:0000256" key="6">
    <source>
        <dbReference type="ARBA" id="ARBA00022840"/>
    </source>
</evidence>
<feature type="binding site" evidence="7">
    <location>
        <position position="264"/>
    </location>
    <ligand>
        <name>ATP</name>
        <dbReference type="ChEBI" id="CHEBI:30616"/>
    </ligand>
</feature>
<keyword evidence="6 7" id="KW-0067">ATP-binding</keyword>
<proteinExistence type="inferred from homology"/>
<feature type="binding site" evidence="7">
    <location>
        <position position="311"/>
    </location>
    <ligand>
        <name>ATP</name>
        <dbReference type="ChEBI" id="CHEBI:30616"/>
    </ligand>
</feature>
<feature type="binding site" evidence="7">
    <location>
        <position position="444"/>
    </location>
    <ligand>
        <name>ADP</name>
        <dbReference type="ChEBI" id="CHEBI:456216"/>
    </ligand>
</feature>
<dbReference type="InterPro" id="IPR018485">
    <property type="entry name" value="FGGY_C"/>
</dbReference>
<comment type="caution">
    <text evidence="12">The sequence shown here is derived from an EMBL/GenBank/DDBJ whole genome shotgun (WGS) entry which is preliminary data.</text>
</comment>
<feature type="binding site" evidence="7">
    <location>
        <position position="307"/>
    </location>
    <ligand>
        <name>ADP</name>
        <dbReference type="ChEBI" id="CHEBI:456216"/>
    </ligand>
</feature>
<comment type="function">
    <text evidence="7">Key enzyme in the regulation of glycerol uptake and metabolism. Catalyzes the phosphorylation of glycerol to yield sn-glycerol 3-phosphate.</text>
</comment>
<name>A0ABU9BKT8_9BURK</name>
<keyword evidence="4 7" id="KW-0418">Kinase</keyword>
<feature type="binding site" evidence="7">
    <location>
        <position position="82"/>
    </location>
    <ligand>
        <name>glycerol</name>
        <dbReference type="ChEBI" id="CHEBI:17754"/>
    </ligand>
</feature>
<comment type="activity regulation">
    <text evidence="7">Inhibited by fructose 1,6-bisphosphate (FBP).</text>
</comment>